<evidence type="ECO:0008006" key="4">
    <source>
        <dbReference type="Google" id="ProtNLM"/>
    </source>
</evidence>
<evidence type="ECO:0000256" key="1">
    <source>
        <dbReference type="SAM" id="Phobius"/>
    </source>
</evidence>
<dbReference type="STRING" id="1544416.Cocul_01131"/>
<dbReference type="AlphaFoldDB" id="A0A0Q0U9D8"/>
<keyword evidence="3" id="KW-1185">Reference proteome</keyword>
<organism evidence="2 3">
    <name type="scientific">Corynebacterium oculi</name>
    <dbReference type="NCBI Taxonomy" id="1544416"/>
    <lineage>
        <taxon>Bacteria</taxon>
        <taxon>Bacillati</taxon>
        <taxon>Actinomycetota</taxon>
        <taxon>Actinomycetes</taxon>
        <taxon>Mycobacteriales</taxon>
        <taxon>Corynebacteriaceae</taxon>
        <taxon>Corynebacterium</taxon>
    </lineage>
</organism>
<feature type="transmembrane region" description="Helical" evidence="1">
    <location>
        <begin position="12"/>
        <end position="32"/>
    </location>
</feature>
<evidence type="ECO:0000313" key="3">
    <source>
        <dbReference type="Proteomes" id="UP000050517"/>
    </source>
</evidence>
<feature type="transmembrane region" description="Helical" evidence="1">
    <location>
        <begin position="57"/>
        <end position="78"/>
    </location>
</feature>
<keyword evidence="1" id="KW-0472">Membrane</keyword>
<keyword evidence="1" id="KW-0812">Transmembrane</keyword>
<accession>A0A0Q0U9D8</accession>
<dbReference type="EMBL" id="LKST01000002">
    <property type="protein sequence ID" value="KQB84334.1"/>
    <property type="molecule type" value="Genomic_DNA"/>
</dbReference>
<comment type="caution">
    <text evidence="2">The sequence shown here is derived from an EMBL/GenBank/DDBJ whole genome shotgun (WGS) entry which is preliminary data.</text>
</comment>
<reference evidence="2 3" key="1">
    <citation type="submission" date="2015-10" db="EMBL/GenBank/DDBJ databases">
        <title>Corynebacteirum lowii and Corynebacterium oculi species nova, derived from human clinical disease and and emended description of Corynebacterium mastiditis.</title>
        <authorList>
            <person name="Bernard K."/>
            <person name="Pacheco A.L."/>
            <person name="Mcdougall C."/>
            <person name="Burtx T."/>
            <person name="Weibe D."/>
            <person name="Tyler S."/>
            <person name="Olson A.B."/>
            <person name="Cnockaert M."/>
            <person name="Eguchi H."/>
            <person name="Kuwahara T."/>
            <person name="Nakayama-Imaohji H."/>
            <person name="Boudewijins M."/>
            <person name="Van Hoecke F."/>
            <person name="Bernier A.-M."/>
            <person name="Vandamme P."/>
        </authorList>
    </citation>
    <scope>NUCLEOTIDE SEQUENCE [LARGE SCALE GENOMIC DNA]</scope>
    <source>
        <strain evidence="2 3">NML 130210</strain>
    </source>
</reference>
<keyword evidence="1" id="KW-1133">Transmembrane helix</keyword>
<name>A0A0Q0U9D8_9CORY</name>
<proteinExistence type="predicted"/>
<sequence length="185" mass="20396">MSRALSAIDRTLLILLGLLSLAGGLWGIAAWLEFEPTQQWIERIDASVLADAQESPWFLVALWATMILGIILGLWWIAANLRRRGFNRQRSQASSTQGSIDISLTRMASAVGEALEEVPGVTRVRHKATVDRSRPTIAWTIRGEATTNLVELRSAIEQNEDDLRAALPGIDVDSVYKINLAPVSH</sequence>
<dbReference type="OrthoDB" id="4427298at2"/>
<gene>
    <name evidence="2" type="ORF">Cocul_01131</name>
</gene>
<protein>
    <recommendedName>
        <fullName evidence="4">Alkaline shock response membrane anchor protein AmaP</fullName>
    </recommendedName>
</protein>
<dbReference type="RefSeq" id="WP_055122277.1">
    <property type="nucleotide sequence ID" value="NZ_LKST01000002.1"/>
</dbReference>
<dbReference type="PATRIC" id="fig|1544416.3.peg.1139"/>
<dbReference type="Proteomes" id="UP000050517">
    <property type="component" value="Unassembled WGS sequence"/>
</dbReference>
<evidence type="ECO:0000313" key="2">
    <source>
        <dbReference type="EMBL" id="KQB84334.1"/>
    </source>
</evidence>